<evidence type="ECO:0000313" key="6">
    <source>
        <dbReference type="Proteomes" id="UP000248349"/>
    </source>
</evidence>
<dbReference type="Gene3D" id="3.40.50.300">
    <property type="entry name" value="P-loop containing nucleotide triphosphate hydrolases"/>
    <property type="match status" value="2"/>
</dbReference>
<dbReference type="PROSITE" id="PS51194">
    <property type="entry name" value="HELICASE_CTER"/>
    <property type="match status" value="1"/>
</dbReference>
<dbReference type="GO" id="GO:0036121">
    <property type="term" value="F:double-stranded DNA helicase activity"/>
    <property type="evidence" value="ECO:0007669"/>
    <property type="project" value="TreeGrafter"/>
</dbReference>
<dbReference type="OrthoDB" id="16911at2759"/>
<keyword evidence="1 5" id="KW-0347">Helicase</keyword>
<dbReference type="GO" id="GO:0000403">
    <property type="term" value="F:Y-form DNA binding"/>
    <property type="evidence" value="ECO:0007669"/>
    <property type="project" value="TreeGrafter"/>
</dbReference>
<dbReference type="GO" id="GO:0005524">
    <property type="term" value="F:ATP binding"/>
    <property type="evidence" value="ECO:0007669"/>
    <property type="project" value="InterPro"/>
</dbReference>
<dbReference type="Proteomes" id="UP000248349">
    <property type="component" value="Unassembled WGS sequence"/>
</dbReference>
<dbReference type="InterPro" id="IPR027417">
    <property type="entry name" value="P-loop_NTPase"/>
</dbReference>
<gene>
    <name evidence="5" type="ORF">BP01DRAFT_311625</name>
</gene>
<dbReference type="Pfam" id="PF00271">
    <property type="entry name" value="Helicase_C"/>
    <property type="match status" value="1"/>
</dbReference>
<dbReference type="InterPro" id="IPR014001">
    <property type="entry name" value="Helicase_ATP-bd"/>
</dbReference>
<keyword evidence="1 5" id="KW-0067">ATP-binding</keyword>
<protein>
    <submittedName>
        <fullName evidence="5">DEAD/DEAH box helicase</fullName>
    </submittedName>
</protein>
<proteinExistence type="predicted"/>
<dbReference type="GeneID" id="37073688"/>
<name>A0A318ZN15_9EURO</name>
<dbReference type="AlphaFoldDB" id="A0A318ZN15"/>
<dbReference type="PROSITE" id="PS51192">
    <property type="entry name" value="HELICASE_ATP_BIND_1"/>
    <property type="match status" value="1"/>
</dbReference>
<keyword evidence="1 5" id="KW-0547">Nucleotide-binding</keyword>
<dbReference type="EMBL" id="KZ821220">
    <property type="protein sequence ID" value="PYH48906.1"/>
    <property type="molecule type" value="Genomic_DNA"/>
</dbReference>
<feature type="region of interest" description="Disordered" evidence="2">
    <location>
        <begin position="444"/>
        <end position="468"/>
    </location>
</feature>
<dbReference type="GO" id="GO:0061749">
    <property type="term" value="F:forked DNA-dependent helicase activity"/>
    <property type="evidence" value="ECO:0007669"/>
    <property type="project" value="TreeGrafter"/>
</dbReference>
<dbReference type="RefSeq" id="XP_025434888.1">
    <property type="nucleotide sequence ID" value="XM_025572460.1"/>
</dbReference>
<dbReference type="CDD" id="cd18032">
    <property type="entry name" value="DEXHc_RE_I_III_res"/>
    <property type="match status" value="1"/>
</dbReference>
<evidence type="ECO:0000259" key="4">
    <source>
        <dbReference type="PROSITE" id="PS51194"/>
    </source>
</evidence>
<accession>A0A318ZN15</accession>
<dbReference type="SUPFAM" id="SSF52540">
    <property type="entry name" value="P-loop containing nucleoside triphosphate hydrolases"/>
    <property type="match status" value="1"/>
</dbReference>
<feature type="domain" description="Helicase C-terminal" evidence="4">
    <location>
        <begin position="297"/>
        <end position="453"/>
    </location>
</feature>
<dbReference type="InterPro" id="IPR050742">
    <property type="entry name" value="Helicase_Restrict-Modif_Enz"/>
</dbReference>
<dbReference type="GO" id="GO:0005759">
    <property type="term" value="C:mitochondrial matrix"/>
    <property type="evidence" value="ECO:0007669"/>
    <property type="project" value="TreeGrafter"/>
</dbReference>
<dbReference type="SMART" id="SM00490">
    <property type="entry name" value="HELICc"/>
    <property type="match status" value="1"/>
</dbReference>
<feature type="domain" description="Helicase ATP-binding" evidence="3">
    <location>
        <begin position="79"/>
        <end position="242"/>
    </location>
</feature>
<evidence type="ECO:0000259" key="3">
    <source>
        <dbReference type="PROSITE" id="PS51192"/>
    </source>
</evidence>
<dbReference type="PANTHER" id="PTHR47396:SF1">
    <property type="entry name" value="ATP-DEPENDENT HELICASE IRC3-RELATED"/>
    <property type="match status" value="1"/>
</dbReference>
<feature type="compositionally biased region" description="Basic and acidic residues" evidence="2">
    <location>
        <begin position="444"/>
        <end position="455"/>
    </location>
</feature>
<dbReference type="CDD" id="cd18799">
    <property type="entry name" value="SF2_C_EcoAI-like"/>
    <property type="match status" value="1"/>
</dbReference>
<dbReference type="InterPro" id="IPR006935">
    <property type="entry name" value="Helicase/UvrB_N"/>
</dbReference>
<dbReference type="GO" id="GO:0070125">
    <property type="term" value="P:mitochondrial translational elongation"/>
    <property type="evidence" value="ECO:0007669"/>
    <property type="project" value="TreeGrafter"/>
</dbReference>
<dbReference type="Pfam" id="PF04851">
    <property type="entry name" value="ResIII"/>
    <property type="match status" value="1"/>
</dbReference>
<keyword evidence="1 5" id="KW-0378">Hydrolase</keyword>
<evidence type="ECO:0000256" key="2">
    <source>
        <dbReference type="SAM" id="MobiDB-lite"/>
    </source>
</evidence>
<dbReference type="GO" id="GO:0032042">
    <property type="term" value="P:mitochondrial DNA metabolic process"/>
    <property type="evidence" value="ECO:0007669"/>
    <property type="project" value="TreeGrafter"/>
</dbReference>
<evidence type="ECO:0000313" key="5">
    <source>
        <dbReference type="EMBL" id="PYH48906.1"/>
    </source>
</evidence>
<keyword evidence="6" id="KW-1185">Reference proteome</keyword>
<dbReference type="PANTHER" id="PTHR47396">
    <property type="entry name" value="TYPE I RESTRICTION ENZYME ECOKI R PROTEIN"/>
    <property type="match status" value="1"/>
</dbReference>
<dbReference type="GO" id="GO:0016787">
    <property type="term" value="F:hydrolase activity"/>
    <property type="evidence" value="ECO:0007669"/>
    <property type="project" value="InterPro"/>
</dbReference>
<reference evidence="5 6" key="1">
    <citation type="submission" date="2016-12" db="EMBL/GenBank/DDBJ databases">
        <title>The genomes of Aspergillus section Nigri reveals drivers in fungal speciation.</title>
        <authorList>
            <consortium name="DOE Joint Genome Institute"/>
            <person name="Vesth T.C."/>
            <person name="Nybo J."/>
            <person name="Theobald S."/>
            <person name="Brandl J."/>
            <person name="Frisvad J.C."/>
            <person name="Nielsen K.F."/>
            <person name="Lyhne E.K."/>
            <person name="Kogle M.E."/>
            <person name="Kuo A."/>
            <person name="Riley R."/>
            <person name="Clum A."/>
            <person name="Nolan M."/>
            <person name="Lipzen A."/>
            <person name="Salamov A."/>
            <person name="Henrissat B."/>
            <person name="Wiebenga A."/>
            <person name="De Vries R.P."/>
            <person name="Grigoriev I.V."/>
            <person name="Mortensen U.H."/>
            <person name="Andersen M.R."/>
            <person name="Baker S.E."/>
        </authorList>
    </citation>
    <scope>NUCLEOTIDE SEQUENCE [LARGE SCALE GENOMIC DNA]</scope>
    <source>
        <strain evidence="5 6">JOP 1030-1</strain>
    </source>
</reference>
<evidence type="ECO:0000256" key="1">
    <source>
        <dbReference type="ARBA" id="ARBA00022806"/>
    </source>
</evidence>
<sequence>MDRLCRRLGSNPILLGSKLLRVPRRPNARLGPLRYKSAAAAAVPEEVHTTAAAPTTAPTETPGIVLRDYQEECIESVLEHLNQGHKRLGISLATGAGKTVIFTQLIGRIPPREGKYDKALILVHRRELVEQAARHCRLAYPDRKVEIEMGNTHASGDGDIIIASVKSIVSKDRLEKFNPDHFKLVLVDEAHHIVAQSYLTALTHFNLDTLSPKSPILVGVSATFARFDGLKLGSVIDHIVYHKDYMDMIDENWLSNAVFTTVRSEADLNKVKKDKFGDFALASLSQAVNTDRINDITVRAWLANAEGRKSTLVFCVDVAHTTELTMAFRRRGIDARFITAQTPKAVRGEQLQSFKNQEFPVLVNCGLFTEGTDIPNIDCVLLARPTRSRNLLVQMIGRGLRLFPGKKDCHIIDMVATLETGVISTPTLLGLHPDEVLQNQRLSDIKGKKQSETPSDRQQPSSEVPDSEVDFDDENIKLTFTKYDTIYDLINDLKSDKHIRSLSRYAWVRVDENRYILNETTGWLTIDKAPAEECEVAGEMWTVDYVQIYGLREVQKKYAKPRRVAVAADFEGCVRSADTFAATVFENRNISVRQAWRRQPATQPQLDRLNKAKIRSGKILASDLTRGQAADLITKLKHGGKKRFSKVMKTRQAAEIKARQFEELKRRTEVKVGPLQQ</sequence>
<organism evidence="5 6">
    <name type="scientific">Aspergillus saccharolyticus JOP 1030-1</name>
    <dbReference type="NCBI Taxonomy" id="1450539"/>
    <lineage>
        <taxon>Eukaryota</taxon>
        <taxon>Fungi</taxon>
        <taxon>Dikarya</taxon>
        <taxon>Ascomycota</taxon>
        <taxon>Pezizomycotina</taxon>
        <taxon>Eurotiomycetes</taxon>
        <taxon>Eurotiomycetidae</taxon>
        <taxon>Eurotiales</taxon>
        <taxon>Aspergillaceae</taxon>
        <taxon>Aspergillus</taxon>
        <taxon>Aspergillus subgen. Circumdati</taxon>
    </lineage>
</organism>
<dbReference type="SMART" id="SM00487">
    <property type="entry name" value="DEXDc"/>
    <property type="match status" value="1"/>
</dbReference>
<dbReference type="InterPro" id="IPR001650">
    <property type="entry name" value="Helicase_C-like"/>
</dbReference>
<dbReference type="STRING" id="1450539.A0A318ZN15"/>